<dbReference type="InterPro" id="IPR007684">
    <property type="entry name" value="Znf_Ogr/Delta"/>
</dbReference>
<dbReference type="EMBL" id="CP021323">
    <property type="protein sequence ID" value="ARS54168.1"/>
    <property type="molecule type" value="Genomic_DNA"/>
</dbReference>
<dbReference type="Proteomes" id="UP000250025">
    <property type="component" value="Chromosome"/>
</dbReference>
<dbReference type="AlphaFoldDB" id="A0A2Z2H9X1"/>
<dbReference type="OrthoDB" id="7362772at2"/>
<keyword evidence="3" id="KW-1185">Reference proteome</keyword>
<proteinExistence type="predicted"/>
<dbReference type="Pfam" id="PF04606">
    <property type="entry name" value="Ogr_Delta"/>
    <property type="match status" value="1"/>
</dbReference>
<evidence type="ECO:0000313" key="2">
    <source>
        <dbReference type="EMBL" id="ARS54168.1"/>
    </source>
</evidence>
<accession>A0A2Z2H9X1</accession>
<evidence type="ECO:0000313" key="3">
    <source>
        <dbReference type="Proteomes" id="UP000250025"/>
    </source>
</evidence>
<sequence length="64" mass="7425">MQGLGLHCERCGSRMRIRTSRRLHPHYSRFYLECSHSACDYRCRGDFTVQTVNDSANSENRTTG</sequence>
<reference evidence="2 3" key="1">
    <citation type="journal article" date="2017" name="Int. J. Syst. Evol. Microbiol.">
        <title>Kushneria konosiri sp. nov., isolated from the Korean salt-fermented seafood Daemi-jeot.</title>
        <authorList>
            <person name="Yun J.H."/>
            <person name="Park S.K."/>
            <person name="Lee J.Y."/>
            <person name="Jung M.J."/>
            <person name="Bae J.W."/>
        </authorList>
    </citation>
    <scope>NUCLEOTIDE SEQUENCE [LARGE SCALE GENOMIC DNA]</scope>
    <source>
        <strain evidence="2 3">X49</strain>
    </source>
</reference>
<gene>
    <name evidence="2" type="ORF">B9G99_15810</name>
</gene>
<protein>
    <recommendedName>
        <fullName evidence="1">Zinc finger Ogr/Delta-type domain-containing protein</fullName>
    </recommendedName>
</protein>
<organism evidence="2 3">
    <name type="scientific">Kushneria konosiri</name>
    <dbReference type="NCBI Taxonomy" id="698828"/>
    <lineage>
        <taxon>Bacteria</taxon>
        <taxon>Pseudomonadati</taxon>
        <taxon>Pseudomonadota</taxon>
        <taxon>Gammaproteobacteria</taxon>
        <taxon>Oceanospirillales</taxon>
        <taxon>Halomonadaceae</taxon>
        <taxon>Kushneria</taxon>
    </lineage>
</organism>
<name>A0A2Z2H9X1_9GAMM</name>
<feature type="domain" description="Zinc finger Ogr/Delta-type" evidence="1">
    <location>
        <begin position="7"/>
        <end position="50"/>
    </location>
</feature>
<evidence type="ECO:0000259" key="1">
    <source>
        <dbReference type="Pfam" id="PF04606"/>
    </source>
</evidence>
<dbReference type="RefSeq" id="WP_086623039.1">
    <property type="nucleotide sequence ID" value="NZ_CP021323.1"/>
</dbReference>
<dbReference type="KEGG" id="kus:B9G99_15810"/>